<evidence type="ECO:0000256" key="1">
    <source>
        <dbReference type="ARBA" id="ARBA00006460"/>
    </source>
</evidence>
<dbReference type="InterPro" id="IPR044893">
    <property type="entry name" value="RNA_pol_Rpb1_clamp_domain"/>
</dbReference>
<evidence type="ECO:0000313" key="9">
    <source>
        <dbReference type="Proteomes" id="UP001291926"/>
    </source>
</evidence>
<keyword evidence="4" id="KW-0808">Transferase</keyword>
<dbReference type="SUPFAM" id="SSF64484">
    <property type="entry name" value="beta and beta-prime subunits of DNA dependent RNA-polymerase"/>
    <property type="match status" value="1"/>
</dbReference>
<comment type="similarity">
    <text evidence="1">Belongs to the RNA polymerase beta' chain family.</text>
</comment>
<evidence type="ECO:0000256" key="3">
    <source>
        <dbReference type="ARBA" id="ARBA00022478"/>
    </source>
</evidence>
<dbReference type="InterPro" id="IPR007080">
    <property type="entry name" value="RNA_pol_Rpb1_1"/>
</dbReference>
<dbReference type="InterPro" id="IPR045867">
    <property type="entry name" value="DNA-dir_RpoC_beta_prime"/>
</dbReference>
<dbReference type="EC" id="2.7.7.6" evidence="2"/>
<protein>
    <recommendedName>
        <fullName evidence="2">DNA-directed RNA polymerase</fullName>
        <ecNumber evidence="2">2.7.7.6</ecNumber>
    </recommendedName>
</protein>
<evidence type="ECO:0000256" key="6">
    <source>
        <dbReference type="ARBA" id="ARBA00023163"/>
    </source>
</evidence>
<evidence type="ECO:0000259" key="7">
    <source>
        <dbReference type="Pfam" id="PF04997"/>
    </source>
</evidence>
<sequence>MTDEEVRRHSFVKITNPNLLDSVGGPIPGGLYDPAMGPLDDASSCKSCGLRSFYCNGHCGHIDLVSPAYNPLLFNMLNILLNKTCLYCFHFKSRRKLVETCVAQLELISRGDIVGARKLGLKLSEKHREKMGWVLDDIVDEEDSRGSYTSHSTSNKQECWDSSQLTEAMSVMNEFLRRKEKKCSNCNCMSPKIKIPTFGWFHLVCLF</sequence>
<organism evidence="8 9">
    <name type="scientific">Penstemon davidsonii</name>
    <dbReference type="NCBI Taxonomy" id="160366"/>
    <lineage>
        <taxon>Eukaryota</taxon>
        <taxon>Viridiplantae</taxon>
        <taxon>Streptophyta</taxon>
        <taxon>Embryophyta</taxon>
        <taxon>Tracheophyta</taxon>
        <taxon>Spermatophyta</taxon>
        <taxon>Magnoliopsida</taxon>
        <taxon>eudicotyledons</taxon>
        <taxon>Gunneridae</taxon>
        <taxon>Pentapetalae</taxon>
        <taxon>asterids</taxon>
        <taxon>lamiids</taxon>
        <taxon>Lamiales</taxon>
        <taxon>Plantaginaceae</taxon>
        <taxon>Cheloneae</taxon>
        <taxon>Penstemon</taxon>
    </lineage>
</organism>
<dbReference type="PANTHER" id="PTHR19376">
    <property type="entry name" value="DNA-DIRECTED RNA POLYMERASE"/>
    <property type="match status" value="1"/>
</dbReference>
<keyword evidence="6" id="KW-0804">Transcription</keyword>
<dbReference type="Gene3D" id="4.10.860.120">
    <property type="entry name" value="RNA polymerase II, clamp domain"/>
    <property type="match status" value="1"/>
</dbReference>
<evidence type="ECO:0000256" key="4">
    <source>
        <dbReference type="ARBA" id="ARBA00022679"/>
    </source>
</evidence>
<name>A0ABR0D822_9LAMI</name>
<reference evidence="8 9" key="1">
    <citation type="journal article" date="2023" name="bioRxiv">
        <title>Genome report: Whole genome sequence and annotation of Penstemon davidsonii.</title>
        <authorList>
            <person name="Ostevik K.L."/>
            <person name="Alabady M."/>
            <person name="Zhang M."/>
            <person name="Rausher M.D."/>
        </authorList>
    </citation>
    <scope>NUCLEOTIDE SEQUENCE [LARGE SCALE GENOMIC DNA]</scope>
    <source>
        <strain evidence="8">DNT005</strain>
        <tissue evidence="8">Whole leaf</tissue>
    </source>
</reference>
<dbReference type="PANTHER" id="PTHR19376:SF11">
    <property type="entry name" value="DNA-DIRECTED RNA POLYMERASE I SUBUNIT RPA1"/>
    <property type="match status" value="1"/>
</dbReference>
<dbReference type="Pfam" id="PF04997">
    <property type="entry name" value="RNA_pol_Rpb1_1"/>
    <property type="match status" value="1"/>
</dbReference>
<keyword evidence="9" id="KW-1185">Reference proteome</keyword>
<dbReference type="EMBL" id="JAYDYQ010002533">
    <property type="protein sequence ID" value="KAK4485403.1"/>
    <property type="molecule type" value="Genomic_DNA"/>
</dbReference>
<evidence type="ECO:0000256" key="2">
    <source>
        <dbReference type="ARBA" id="ARBA00012418"/>
    </source>
</evidence>
<proteinExistence type="inferred from homology"/>
<gene>
    <name evidence="8" type="ORF">RD792_008042</name>
</gene>
<feature type="domain" description="RNA polymerase Rpb1" evidence="7">
    <location>
        <begin position="2"/>
        <end position="194"/>
    </location>
</feature>
<evidence type="ECO:0000256" key="5">
    <source>
        <dbReference type="ARBA" id="ARBA00022695"/>
    </source>
</evidence>
<accession>A0ABR0D822</accession>
<dbReference type="Proteomes" id="UP001291926">
    <property type="component" value="Unassembled WGS sequence"/>
</dbReference>
<comment type="caution">
    <text evidence="8">The sequence shown here is derived from an EMBL/GenBank/DDBJ whole genome shotgun (WGS) entry which is preliminary data.</text>
</comment>
<evidence type="ECO:0000313" key="8">
    <source>
        <dbReference type="EMBL" id="KAK4485403.1"/>
    </source>
</evidence>
<keyword evidence="3" id="KW-0240">DNA-directed RNA polymerase</keyword>
<keyword evidence="5" id="KW-0548">Nucleotidyltransferase</keyword>